<keyword evidence="1" id="KW-0067">ATP-binding</keyword>
<dbReference type="GO" id="GO:0070681">
    <property type="term" value="P:glutaminyl-tRNAGln biosynthesis via transamidation"/>
    <property type="evidence" value="ECO:0007669"/>
    <property type="project" value="TreeGrafter"/>
</dbReference>
<evidence type="ECO:0000313" key="5">
    <source>
        <dbReference type="Proteomes" id="UP000078446"/>
    </source>
</evidence>
<dbReference type="Proteomes" id="UP000078446">
    <property type="component" value="Unassembled WGS sequence"/>
</dbReference>
<dbReference type="AlphaFoldDB" id="A0A198UNF4"/>
<reference evidence="4 5" key="1">
    <citation type="journal article" date="2016" name="Genome Biol. Evol.">
        <title>Comparative Genomic Analyses of the Moraxella catarrhalis Serosensitive and Seroresistant Lineages Demonstrate Their Independent Evolution.</title>
        <authorList>
            <person name="Earl J.P."/>
            <person name="de Vries S.P."/>
            <person name="Ahmed A."/>
            <person name="Powell E."/>
            <person name="Schultz M.P."/>
            <person name="Hermans P.W."/>
            <person name="Hill D.J."/>
            <person name="Zhou Z."/>
            <person name="Constantinidou C.I."/>
            <person name="Hu F.Z."/>
            <person name="Bootsma H.J."/>
            <person name="Ehrlich G.D."/>
        </authorList>
    </citation>
    <scope>NUCLEOTIDE SEQUENCE [LARGE SCALE GENOMIC DNA]</scope>
    <source>
        <strain evidence="2 4">Z7542</strain>
        <strain evidence="3 5">Z7574</strain>
    </source>
</reference>
<dbReference type="Gene3D" id="1.10.20.60">
    <property type="entry name" value="Glu-tRNAGln amidotransferase C subunit, N-terminal domain"/>
    <property type="match status" value="1"/>
</dbReference>
<dbReference type="PANTHER" id="PTHR15004">
    <property type="entry name" value="GLUTAMYL-TRNA(GLN) AMIDOTRANSFERASE SUBUNIT C, MITOCHONDRIAL"/>
    <property type="match status" value="1"/>
</dbReference>
<dbReference type="Proteomes" id="UP000078228">
    <property type="component" value="Unassembled WGS sequence"/>
</dbReference>
<evidence type="ECO:0000313" key="3">
    <source>
        <dbReference type="EMBL" id="OAV00335.1"/>
    </source>
</evidence>
<dbReference type="OrthoDB" id="9794326at2"/>
<dbReference type="EMBL" id="LXHC01000004">
    <property type="protein sequence ID" value="OAU98038.1"/>
    <property type="molecule type" value="Genomic_DNA"/>
</dbReference>
<dbReference type="EMBL" id="LXHE01000014">
    <property type="protein sequence ID" value="OAV00335.1"/>
    <property type="molecule type" value="Genomic_DNA"/>
</dbReference>
<organism evidence="2 4">
    <name type="scientific">Moraxella catarrhalis</name>
    <name type="common">Branhamella catarrhalis</name>
    <dbReference type="NCBI Taxonomy" id="480"/>
    <lineage>
        <taxon>Bacteria</taxon>
        <taxon>Pseudomonadati</taxon>
        <taxon>Pseudomonadota</taxon>
        <taxon>Gammaproteobacteria</taxon>
        <taxon>Moraxellales</taxon>
        <taxon>Moraxellaceae</taxon>
        <taxon>Moraxella</taxon>
    </lineage>
</organism>
<keyword evidence="1" id="KW-0547">Nucleotide-binding</keyword>
<gene>
    <name evidence="1" type="primary">gatC</name>
    <name evidence="3" type="ORF">AO382_1485</name>
    <name evidence="2" type="ORF">AO384_0285</name>
</gene>
<dbReference type="SUPFAM" id="SSF141000">
    <property type="entry name" value="Glu-tRNAGln amidotransferase C subunit"/>
    <property type="match status" value="1"/>
</dbReference>
<dbReference type="GO" id="GO:0005524">
    <property type="term" value="F:ATP binding"/>
    <property type="evidence" value="ECO:0007669"/>
    <property type="project" value="UniProtKB-KW"/>
</dbReference>
<dbReference type="InterPro" id="IPR036113">
    <property type="entry name" value="Asp/Glu-ADT_sf_sub_c"/>
</dbReference>
<comment type="catalytic activity">
    <reaction evidence="1">
        <text>L-aspartyl-tRNA(Asn) + L-glutamine + ATP + H2O = L-asparaginyl-tRNA(Asn) + L-glutamate + ADP + phosphate + 2 H(+)</text>
        <dbReference type="Rhea" id="RHEA:14513"/>
        <dbReference type="Rhea" id="RHEA-COMP:9674"/>
        <dbReference type="Rhea" id="RHEA-COMP:9677"/>
        <dbReference type="ChEBI" id="CHEBI:15377"/>
        <dbReference type="ChEBI" id="CHEBI:15378"/>
        <dbReference type="ChEBI" id="CHEBI:29985"/>
        <dbReference type="ChEBI" id="CHEBI:30616"/>
        <dbReference type="ChEBI" id="CHEBI:43474"/>
        <dbReference type="ChEBI" id="CHEBI:58359"/>
        <dbReference type="ChEBI" id="CHEBI:78515"/>
        <dbReference type="ChEBI" id="CHEBI:78516"/>
        <dbReference type="ChEBI" id="CHEBI:456216"/>
    </reaction>
</comment>
<dbReference type="GO" id="GO:0050567">
    <property type="term" value="F:glutaminyl-tRNA synthase (glutamine-hydrolyzing) activity"/>
    <property type="evidence" value="ECO:0007669"/>
    <property type="project" value="UniProtKB-UniRule"/>
</dbReference>
<comment type="similarity">
    <text evidence="1">Belongs to the GatC family.</text>
</comment>
<dbReference type="PANTHER" id="PTHR15004:SF0">
    <property type="entry name" value="GLUTAMYL-TRNA(GLN) AMIDOTRANSFERASE SUBUNIT C, MITOCHONDRIAL"/>
    <property type="match status" value="1"/>
</dbReference>
<evidence type="ECO:0000313" key="4">
    <source>
        <dbReference type="Proteomes" id="UP000078228"/>
    </source>
</evidence>
<comment type="subunit">
    <text evidence="1">Heterotrimer of A, B and C subunits.</text>
</comment>
<sequence length="95" mass="10345">MSITTEDILGCANLSRLALDEQTAQSYAGNLDKILAMMDVLDSVNTDDIKPLANIHEACTDLRADVPNPDIDREAYQAIAPKAQDGLYLVPQVIE</sequence>
<dbReference type="PATRIC" id="fig|480.236.peg.2185"/>
<protein>
    <recommendedName>
        <fullName evidence="1">Aspartyl/glutamyl-tRNA(Asn/Gln) amidotransferase subunit C</fullName>
        <shortName evidence="1">Asp/Glu-ADT subunit C</shortName>
        <ecNumber evidence="1">6.3.5.-</ecNumber>
    </recommendedName>
</protein>
<keyword evidence="1" id="KW-0436">Ligase</keyword>
<comment type="caution">
    <text evidence="2">The sequence shown here is derived from an EMBL/GenBank/DDBJ whole genome shotgun (WGS) entry which is preliminary data.</text>
</comment>
<dbReference type="Pfam" id="PF02686">
    <property type="entry name" value="GatC"/>
    <property type="match status" value="1"/>
</dbReference>
<comment type="catalytic activity">
    <reaction evidence="1">
        <text>L-glutamyl-tRNA(Gln) + L-glutamine + ATP + H2O = L-glutaminyl-tRNA(Gln) + L-glutamate + ADP + phosphate + H(+)</text>
        <dbReference type="Rhea" id="RHEA:17521"/>
        <dbReference type="Rhea" id="RHEA-COMP:9681"/>
        <dbReference type="Rhea" id="RHEA-COMP:9684"/>
        <dbReference type="ChEBI" id="CHEBI:15377"/>
        <dbReference type="ChEBI" id="CHEBI:15378"/>
        <dbReference type="ChEBI" id="CHEBI:29985"/>
        <dbReference type="ChEBI" id="CHEBI:30616"/>
        <dbReference type="ChEBI" id="CHEBI:43474"/>
        <dbReference type="ChEBI" id="CHEBI:58359"/>
        <dbReference type="ChEBI" id="CHEBI:78520"/>
        <dbReference type="ChEBI" id="CHEBI:78521"/>
        <dbReference type="ChEBI" id="CHEBI:456216"/>
    </reaction>
</comment>
<evidence type="ECO:0000256" key="1">
    <source>
        <dbReference type="HAMAP-Rule" id="MF_00122"/>
    </source>
</evidence>
<evidence type="ECO:0000313" key="2">
    <source>
        <dbReference type="EMBL" id="OAU98038.1"/>
    </source>
</evidence>
<dbReference type="InterPro" id="IPR003837">
    <property type="entry name" value="GatC"/>
</dbReference>
<dbReference type="NCBIfam" id="TIGR00135">
    <property type="entry name" value="gatC"/>
    <property type="match status" value="1"/>
</dbReference>
<dbReference type="EC" id="6.3.5.-" evidence="1"/>
<comment type="function">
    <text evidence="1">Allows the formation of correctly charged Asn-tRNA(Asn) or Gln-tRNA(Gln) through the transamidation of misacylated Asp-tRNA(Asn) or Glu-tRNA(Gln) in organisms which lack either or both of asparaginyl-tRNA or glutaminyl-tRNA synthetases. The reaction takes place in the presence of glutamine and ATP through an activated phospho-Asp-tRNA(Asn) or phospho-Glu-tRNA(Gln).</text>
</comment>
<dbReference type="HAMAP" id="MF_00122">
    <property type="entry name" value="GatC"/>
    <property type="match status" value="1"/>
</dbReference>
<dbReference type="RefSeq" id="WP_064610384.1">
    <property type="nucleotide sequence ID" value="NZ_LXHB01000037.1"/>
</dbReference>
<keyword evidence="1" id="KW-0648">Protein biosynthesis</keyword>
<dbReference type="GO" id="GO:0006450">
    <property type="term" value="P:regulation of translational fidelity"/>
    <property type="evidence" value="ECO:0007669"/>
    <property type="project" value="InterPro"/>
</dbReference>
<name>A0A198UNF4_MORCA</name>
<keyword evidence="4" id="KW-1185">Reference proteome</keyword>
<proteinExistence type="inferred from homology"/>
<dbReference type="GO" id="GO:0006412">
    <property type="term" value="P:translation"/>
    <property type="evidence" value="ECO:0007669"/>
    <property type="project" value="UniProtKB-UniRule"/>
</dbReference>
<accession>A0A198UNF4</accession>